<comment type="subcellular location">
    <subcellularLocation>
        <location evidence="1">Cell membrane</location>
        <topology evidence="1">Multi-pass membrane protein</topology>
    </subcellularLocation>
</comment>
<evidence type="ECO:0000313" key="5">
    <source>
        <dbReference type="EMBL" id="KAK7816525.1"/>
    </source>
</evidence>
<protein>
    <submittedName>
        <fullName evidence="5">Polyamine transporter</fullName>
    </submittedName>
</protein>
<gene>
    <name evidence="5" type="ORF">CFP56_043963</name>
</gene>
<keyword evidence="6" id="KW-1185">Reference proteome</keyword>
<reference evidence="5 6" key="1">
    <citation type="journal article" date="2018" name="Sci. Data">
        <title>The draft genome sequence of cork oak.</title>
        <authorList>
            <person name="Ramos A.M."/>
            <person name="Usie A."/>
            <person name="Barbosa P."/>
            <person name="Barros P.M."/>
            <person name="Capote T."/>
            <person name="Chaves I."/>
            <person name="Simoes F."/>
            <person name="Abreu I."/>
            <person name="Carrasquinho I."/>
            <person name="Faro C."/>
            <person name="Guimaraes J.B."/>
            <person name="Mendonca D."/>
            <person name="Nobrega F."/>
            <person name="Rodrigues L."/>
            <person name="Saibo N.J.M."/>
            <person name="Varela M.C."/>
            <person name="Egas C."/>
            <person name="Matos J."/>
            <person name="Miguel C.M."/>
            <person name="Oliveira M.M."/>
            <person name="Ricardo C.P."/>
            <person name="Goncalves S."/>
        </authorList>
    </citation>
    <scope>NUCLEOTIDE SEQUENCE [LARGE SCALE GENOMIC DNA]</scope>
    <source>
        <strain evidence="6">cv. HL8</strain>
    </source>
</reference>
<keyword evidence="2" id="KW-0813">Transport</keyword>
<feature type="transmembrane region" description="Helical" evidence="4">
    <location>
        <begin position="31"/>
        <end position="51"/>
    </location>
</feature>
<dbReference type="PANTHER" id="PTHR45826:SF18">
    <property type="entry name" value="NEUTRAL AMINO ACID TRANSPORTER"/>
    <property type="match status" value="1"/>
</dbReference>
<proteinExistence type="predicted"/>
<evidence type="ECO:0000256" key="3">
    <source>
        <dbReference type="ARBA" id="ARBA00022475"/>
    </source>
</evidence>
<comment type="caution">
    <text evidence="5">The sequence shown here is derived from an EMBL/GenBank/DDBJ whole genome shotgun (WGS) entry which is preliminary data.</text>
</comment>
<evidence type="ECO:0000256" key="4">
    <source>
        <dbReference type="SAM" id="Phobius"/>
    </source>
</evidence>
<evidence type="ECO:0000256" key="2">
    <source>
        <dbReference type="ARBA" id="ARBA00022448"/>
    </source>
</evidence>
<organism evidence="5 6">
    <name type="scientific">Quercus suber</name>
    <name type="common">Cork oak</name>
    <dbReference type="NCBI Taxonomy" id="58331"/>
    <lineage>
        <taxon>Eukaryota</taxon>
        <taxon>Viridiplantae</taxon>
        <taxon>Streptophyta</taxon>
        <taxon>Embryophyta</taxon>
        <taxon>Tracheophyta</taxon>
        <taxon>Spermatophyta</taxon>
        <taxon>Magnoliopsida</taxon>
        <taxon>eudicotyledons</taxon>
        <taxon>Gunneridae</taxon>
        <taxon>Pentapetalae</taxon>
        <taxon>rosids</taxon>
        <taxon>fabids</taxon>
        <taxon>Fagales</taxon>
        <taxon>Fagaceae</taxon>
        <taxon>Quercus</taxon>
    </lineage>
</organism>
<sequence length="104" mass="11996">MSVPAQLSGMPLEFASFLWLRRKLPTVKRPFVVPMGLPWLGILCLIPSRFLLCVMEVATKTIFLVAALLTLVGIAWYFLMNFCKSEMWLEFNNAREKLEDQDLE</sequence>
<dbReference type="AlphaFoldDB" id="A0AAW0IPS7"/>
<keyword evidence="4" id="KW-1133">Transmembrane helix</keyword>
<dbReference type="Proteomes" id="UP000237347">
    <property type="component" value="Unassembled WGS sequence"/>
</dbReference>
<keyword evidence="3" id="KW-1003">Cell membrane</keyword>
<name>A0AAW0IPS7_QUESU</name>
<dbReference type="GO" id="GO:0005886">
    <property type="term" value="C:plasma membrane"/>
    <property type="evidence" value="ECO:0007669"/>
    <property type="project" value="UniProtKB-SubCell"/>
</dbReference>
<dbReference type="PANTHER" id="PTHR45826">
    <property type="entry name" value="POLYAMINE TRANSPORTER PUT1"/>
    <property type="match status" value="1"/>
</dbReference>
<evidence type="ECO:0000313" key="6">
    <source>
        <dbReference type="Proteomes" id="UP000237347"/>
    </source>
</evidence>
<dbReference type="GO" id="GO:0022857">
    <property type="term" value="F:transmembrane transporter activity"/>
    <property type="evidence" value="ECO:0007669"/>
    <property type="project" value="InterPro"/>
</dbReference>
<dbReference type="EMBL" id="PKMF04000935">
    <property type="protein sequence ID" value="KAK7816525.1"/>
    <property type="molecule type" value="Genomic_DNA"/>
</dbReference>
<accession>A0AAW0IPS7</accession>
<keyword evidence="4" id="KW-0812">Transmembrane</keyword>
<feature type="transmembrane region" description="Helical" evidence="4">
    <location>
        <begin position="57"/>
        <end position="79"/>
    </location>
</feature>
<dbReference type="InterPro" id="IPR044566">
    <property type="entry name" value="RMV1-like"/>
</dbReference>
<evidence type="ECO:0000256" key="1">
    <source>
        <dbReference type="ARBA" id="ARBA00004651"/>
    </source>
</evidence>
<keyword evidence="4" id="KW-0472">Membrane</keyword>
<dbReference type="Gene3D" id="1.20.1740.10">
    <property type="entry name" value="Amino acid/polyamine transporter I"/>
    <property type="match status" value="1"/>
</dbReference>